<dbReference type="HOGENOM" id="CLU_143397_0_0_6"/>
<gene>
    <name evidence="1" type="ORF">Achr_e470</name>
</gene>
<keyword evidence="1" id="KW-0614">Plasmid</keyword>
<protein>
    <submittedName>
        <fullName evidence="1">Uncharacterized protein</fullName>
    </submittedName>
</protein>
<evidence type="ECO:0000313" key="2">
    <source>
        <dbReference type="Proteomes" id="UP000068210"/>
    </source>
</evidence>
<reference evidence="1 2" key="1">
    <citation type="journal article" date="2015" name="PLoS ONE">
        <title>Azotobacter Genomes: The Genome of Azotobacter chroococcum NCIMB 8003 (ATCC 4412).</title>
        <authorList>
            <person name="Robson R.L."/>
            <person name="Jones R."/>
            <person name="Robson R.M."/>
            <person name="Schwartz A."/>
            <person name="Richardson T.H."/>
        </authorList>
    </citation>
    <scope>NUCLEOTIDE SEQUENCE [LARGE SCALE GENOMIC DNA]</scope>
    <source>
        <strain evidence="1 2">NCIMB 8003</strain>
        <plasmid evidence="2">Plasmid pAcX50e</plasmid>
    </source>
</reference>
<dbReference type="KEGG" id="acx:Achr_e470"/>
<geneLocation type="plasmid" evidence="1 2">
    <name>pAcX50e</name>
</geneLocation>
<sequence length="140" mass="15747">MTEKKDSPSEQFALELPQAEDEMAGDNLLASHFRLKVPCIECPLLKTRQNIIPPKELEKMIADLLAHDFSTRQCQRIRHFREYALLNKKGNFSSDAEAMCAGAAAFLLKRNSPTLGMRVALSTEAIPPDHWDEAKPLVID</sequence>
<accession>A0A0C4WLJ6</accession>
<dbReference type="Proteomes" id="UP000068210">
    <property type="component" value="Plasmid pAcX50e"/>
</dbReference>
<keyword evidence="2" id="KW-1185">Reference proteome</keyword>
<organism evidence="1 2">
    <name type="scientific">Azotobacter chroococcum NCIMB 8003</name>
    <dbReference type="NCBI Taxonomy" id="1328314"/>
    <lineage>
        <taxon>Bacteria</taxon>
        <taxon>Pseudomonadati</taxon>
        <taxon>Pseudomonadota</taxon>
        <taxon>Gammaproteobacteria</taxon>
        <taxon>Pseudomonadales</taxon>
        <taxon>Pseudomonadaceae</taxon>
        <taxon>Azotobacter</taxon>
    </lineage>
</organism>
<proteinExistence type="predicted"/>
<evidence type="ECO:0000313" key="1">
    <source>
        <dbReference type="EMBL" id="AJE23638.1"/>
    </source>
</evidence>
<name>A0A0C4WLJ6_9GAMM</name>
<dbReference type="EMBL" id="CP010420">
    <property type="protein sequence ID" value="AJE23638.1"/>
    <property type="molecule type" value="Genomic_DNA"/>
</dbReference>
<dbReference type="AlphaFoldDB" id="A0A0C4WLJ6"/>
<dbReference type="RefSeq" id="WP_052264060.1">
    <property type="nucleotide sequence ID" value="NZ_CP010420.1"/>
</dbReference>